<feature type="chain" id="PRO_5020908430" evidence="1">
    <location>
        <begin position="37"/>
        <end position="167"/>
    </location>
</feature>
<evidence type="ECO:0000256" key="1">
    <source>
        <dbReference type="SAM" id="SignalP"/>
    </source>
</evidence>
<dbReference type="OrthoDB" id="9988129at2"/>
<reference evidence="2 3" key="1">
    <citation type="submission" date="2019-04" db="EMBL/GenBank/DDBJ databases">
        <title>Altererythrobacter aquimixticola sp. nov., isolated from sediment of junction between the ocean and a freshwater spring.</title>
        <authorList>
            <person name="Yoon J.-H."/>
        </authorList>
    </citation>
    <scope>NUCLEOTIDE SEQUENCE [LARGE SCALE GENOMIC DNA]</scope>
    <source>
        <strain evidence="2 3">SSKS-13</strain>
    </source>
</reference>
<accession>A0A4T3F2X1</accession>
<gene>
    <name evidence="2" type="ORF">E5222_03615</name>
</gene>
<dbReference type="Proteomes" id="UP000309389">
    <property type="component" value="Unassembled WGS sequence"/>
</dbReference>
<protein>
    <submittedName>
        <fullName evidence="2">Uncharacterized protein</fullName>
    </submittedName>
</protein>
<sequence length="167" mass="16850">MDRRNATLRRGMLPGACRLTPAILAGLLASATCANAQEAEASGSEIPEDGTIIVSRDVHHTIGAPYFPGQTHRVVTAPGRLVVSTLDNGLKPLTDGETAQVTAQLTSPQMQNGALAEMGQTVELAGGGSQLASGTQVGSVVTSTIDRSMDALDGALGSLSALAGGGQ</sequence>
<evidence type="ECO:0000313" key="2">
    <source>
        <dbReference type="EMBL" id="TIX51553.1"/>
    </source>
</evidence>
<dbReference type="RefSeq" id="WP_136692339.1">
    <property type="nucleotide sequence ID" value="NZ_SSHH01000001.1"/>
</dbReference>
<feature type="signal peptide" evidence="1">
    <location>
        <begin position="1"/>
        <end position="36"/>
    </location>
</feature>
<name>A0A4T3F2X1_9SPHN</name>
<keyword evidence="3" id="KW-1185">Reference proteome</keyword>
<organism evidence="2 3">
    <name type="scientific">Alteraurantiacibacter aquimixticola</name>
    <dbReference type="NCBI Taxonomy" id="2489173"/>
    <lineage>
        <taxon>Bacteria</taxon>
        <taxon>Pseudomonadati</taxon>
        <taxon>Pseudomonadota</taxon>
        <taxon>Alphaproteobacteria</taxon>
        <taxon>Sphingomonadales</taxon>
        <taxon>Erythrobacteraceae</taxon>
        <taxon>Alteraurantiacibacter</taxon>
    </lineage>
</organism>
<dbReference type="EMBL" id="SSHH01000001">
    <property type="protein sequence ID" value="TIX51553.1"/>
    <property type="molecule type" value="Genomic_DNA"/>
</dbReference>
<keyword evidence="1" id="KW-0732">Signal</keyword>
<dbReference type="AlphaFoldDB" id="A0A4T3F2X1"/>
<proteinExistence type="predicted"/>
<evidence type="ECO:0000313" key="3">
    <source>
        <dbReference type="Proteomes" id="UP000309389"/>
    </source>
</evidence>
<comment type="caution">
    <text evidence="2">The sequence shown here is derived from an EMBL/GenBank/DDBJ whole genome shotgun (WGS) entry which is preliminary data.</text>
</comment>